<name>A0A9Q0EAA4_9TELE</name>
<protein>
    <submittedName>
        <fullName evidence="1">Uncharacterized protein</fullName>
    </submittedName>
</protein>
<gene>
    <name evidence="1" type="ORF">NHX12_028933</name>
</gene>
<dbReference type="EMBL" id="JANIIK010000044">
    <property type="protein sequence ID" value="KAJ3604192.1"/>
    <property type="molecule type" value="Genomic_DNA"/>
</dbReference>
<proteinExistence type="predicted"/>
<comment type="caution">
    <text evidence="1">The sequence shown here is derived from an EMBL/GenBank/DDBJ whole genome shotgun (WGS) entry which is preliminary data.</text>
</comment>
<reference evidence="1" key="1">
    <citation type="submission" date="2022-07" db="EMBL/GenBank/DDBJ databases">
        <title>Chromosome-level genome of Muraenolepis orangiensis.</title>
        <authorList>
            <person name="Kim J."/>
        </authorList>
    </citation>
    <scope>NUCLEOTIDE SEQUENCE</scope>
    <source>
        <strain evidence="1">KU_S4_2022</strain>
        <tissue evidence="1">Muscle</tissue>
    </source>
</reference>
<evidence type="ECO:0000313" key="1">
    <source>
        <dbReference type="EMBL" id="KAJ3604192.1"/>
    </source>
</evidence>
<dbReference type="AlphaFoldDB" id="A0A9Q0EAA4"/>
<accession>A0A9Q0EAA4</accession>
<dbReference type="Proteomes" id="UP001148018">
    <property type="component" value="Unassembled WGS sequence"/>
</dbReference>
<sequence length="72" mass="8069">MGDSTEEPRWTIYQLKDGRLHRGATLDHLPAEGWETPQRSHAGPSTIYLNLLPYPNRPSTLTSFPTLTAPLP</sequence>
<keyword evidence="2" id="KW-1185">Reference proteome</keyword>
<evidence type="ECO:0000313" key="2">
    <source>
        <dbReference type="Proteomes" id="UP001148018"/>
    </source>
</evidence>
<organism evidence="1 2">
    <name type="scientific">Muraenolepis orangiensis</name>
    <name type="common">Patagonian moray cod</name>
    <dbReference type="NCBI Taxonomy" id="630683"/>
    <lineage>
        <taxon>Eukaryota</taxon>
        <taxon>Metazoa</taxon>
        <taxon>Chordata</taxon>
        <taxon>Craniata</taxon>
        <taxon>Vertebrata</taxon>
        <taxon>Euteleostomi</taxon>
        <taxon>Actinopterygii</taxon>
        <taxon>Neopterygii</taxon>
        <taxon>Teleostei</taxon>
        <taxon>Neoteleostei</taxon>
        <taxon>Acanthomorphata</taxon>
        <taxon>Zeiogadaria</taxon>
        <taxon>Gadariae</taxon>
        <taxon>Gadiformes</taxon>
        <taxon>Muraenolepidoidei</taxon>
        <taxon>Muraenolepididae</taxon>
        <taxon>Muraenolepis</taxon>
    </lineage>
</organism>